<organism evidence="3 4">
    <name type="scientific">Ricinus communis</name>
    <name type="common">Castor bean</name>
    <dbReference type="NCBI Taxonomy" id="3988"/>
    <lineage>
        <taxon>Eukaryota</taxon>
        <taxon>Viridiplantae</taxon>
        <taxon>Streptophyta</taxon>
        <taxon>Embryophyta</taxon>
        <taxon>Tracheophyta</taxon>
        <taxon>Spermatophyta</taxon>
        <taxon>Magnoliopsida</taxon>
        <taxon>eudicotyledons</taxon>
        <taxon>Gunneridae</taxon>
        <taxon>Pentapetalae</taxon>
        <taxon>rosids</taxon>
        <taxon>fabids</taxon>
        <taxon>Malpighiales</taxon>
        <taxon>Euphorbiaceae</taxon>
        <taxon>Acalyphoideae</taxon>
        <taxon>Acalypheae</taxon>
        <taxon>Ricinus</taxon>
    </lineage>
</organism>
<dbReference type="PANTHER" id="PTHR46444:SF9">
    <property type="entry name" value="DCD (DEVELOPMENT AND CELL DEATH) DOMAIN PROTEIN"/>
    <property type="match status" value="1"/>
</dbReference>
<dbReference type="InParanoid" id="B9SDR7"/>
<dbReference type="Proteomes" id="UP000008311">
    <property type="component" value="Unassembled WGS sequence"/>
</dbReference>
<feature type="region of interest" description="Disordered" evidence="1">
    <location>
        <begin position="432"/>
        <end position="458"/>
    </location>
</feature>
<dbReference type="EMBL" id="EQ973930">
    <property type="protein sequence ID" value="EEF38247.1"/>
    <property type="molecule type" value="Genomic_DNA"/>
</dbReference>
<keyword evidence="4" id="KW-1185">Reference proteome</keyword>
<protein>
    <recommendedName>
        <fullName evidence="2">DCD domain-containing protein</fullName>
    </recommendedName>
</protein>
<proteinExistence type="predicted"/>
<dbReference type="SMART" id="SM00767">
    <property type="entry name" value="DCD"/>
    <property type="match status" value="1"/>
</dbReference>
<name>B9SDR7_RICCO</name>
<evidence type="ECO:0000313" key="4">
    <source>
        <dbReference type="Proteomes" id="UP000008311"/>
    </source>
</evidence>
<gene>
    <name evidence="3" type="ORF">RCOM_1290830</name>
</gene>
<evidence type="ECO:0000259" key="2">
    <source>
        <dbReference type="PROSITE" id="PS51222"/>
    </source>
</evidence>
<feature type="domain" description="DCD" evidence="2">
    <location>
        <begin position="13"/>
        <end position="145"/>
    </location>
</feature>
<feature type="region of interest" description="Disordered" evidence="1">
    <location>
        <begin position="480"/>
        <end position="530"/>
    </location>
</feature>
<dbReference type="PANTHER" id="PTHR46444">
    <property type="entry name" value="DCD (DEVELOPMENT AND CELL DEATH) DOMAIN PROTEIN-RELATED"/>
    <property type="match status" value="1"/>
</dbReference>
<accession>B9SDR7</accession>
<evidence type="ECO:0000313" key="3">
    <source>
        <dbReference type="EMBL" id="EEF38247.1"/>
    </source>
</evidence>
<dbReference type="eggNOG" id="ENOG502RE3S">
    <property type="taxonomic scope" value="Eukaryota"/>
</dbReference>
<dbReference type="STRING" id="3988.B9SDR7"/>
<dbReference type="PROSITE" id="PS51222">
    <property type="entry name" value="DCD"/>
    <property type="match status" value="1"/>
</dbReference>
<dbReference type="InterPro" id="IPR013989">
    <property type="entry name" value="Dev_and_cell_death_domain"/>
</dbReference>
<reference evidence="4" key="1">
    <citation type="journal article" date="2010" name="Nat. Biotechnol.">
        <title>Draft genome sequence of the oilseed species Ricinus communis.</title>
        <authorList>
            <person name="Chan A.P."/>
            <person name="Crabtree J."/>
            <person name="Zhao Q."/>
            <person name="Lorenzi H."/>
            <person name="Orvis J."/>
            <person name="Puiu D."/>
            <person name="Melake-Berhan A."/>
            <person name="Jones K.M."/>
            <person name="Redman J."/>
            <person name="Chen G."/>
            <person name="Cahoon E.B."/>
            <person name="Gedil M."/>
            <person name="Stanke M."/>
            <person name="Haas B.J."/>
            <person name="Wortman J.R."/>
            <person name="Fraser-Liggett C.M."/>
            <person name="Ravel J."/>
            <person name="Rabinowicz P.D."/>
        </authorList>
    </citation>
    <scope>NUCLEOTIDE SEQUENCE [LARGE SCALE GENOMIC DNA]</scope>
    <source>
        <strain evidence="4">cv. Hale</strain>
    </source>
</reference>
<sequence length="547" mass="61464">MKFDRETHVHGQFPEFGAIFMSNNATKKECFRRKLLGLPSGQTHFVKQVKARMILFLFEFERRELHGVFQACTDGAINIVPNAFKSSGKQFPAQVQQLLSLFGRRKLKDKNFDRHFTQSKGGKQIGLAVNITRKPVDDGRVLAINNDKDEETAIVKFVSGSSKCSGDYVDNYIRAIDADMSASTSVGHGHKTESDFGMQQFGKPLGRIGRSFDDIQFLEGNEIGNKHAMNIDPMSVSITDYSRHPFTIVRSIANHVSDAMISGLESKWDEHDAFQPRVSAEHLDLFQSNPSAYSSKSISEEMSLMNDQLQQSSAMDRSVAPQNLNSYSISSQDAVVTNSLSLPYDPDVPALNYMYSWPPELSSIMYSVCERKRESVFSRLALPADLSEQGVGHVECGIDSSVDDVMAMLHLNGFNGAKAKRLKKLNQRQADMADLRKKRQVTGNSKERDKHQISSGEEEVIQKVEQIPFLDFKRRSEARKFQDDANGKGCNENVEKSGSPDGQRKRRKLIRPNFSTGESSDDVMVGSKDKRSHKLEIMELDLPKKCR</sequence>
<evidence type="ECO:0000256" key="1">
    <source>
        <dbReference type="SAM" id="MobiDB-lite"/>
    </source>
</evidence>
<dbReference type="FunCoup" id="B9SDR7">
    <property type="interactions" value="1"/>
</dbReference>
<dbReference type="Pfam" id="PF10539">
    <property type="entry name" value="Dev_Cell_Death"/>
    <property type="match status" value="1"/>
</dbReference>
<dbReference type="AlphaFoldDB" id="B9SDR7"/>